<reference evidence="1" key="1">
    <citation type="submission" date="2018-12" db="EMBL/GenBank/DDBJ databases">
        <authorList>
            <person name="Will S."/>
            <person name="Neumann-Schaal M."/>
            <person name="Henke P."/>
        </authorList>
    </citation>
    <scope>NUCLEOTIDE SEQUENCE</scope>
    <source>
        <strain evidence="1">PCC 7102</strain>
    </source>
</reference>
<reference evidence="1" key="2">
    <citation type="journal article" date="2019" name="Genome Biol. Evol.">
        <title>Day and night: Metabolic profiles and evolutionary relationships of six axenic non-marine cyanobacteria.</title>
        <authorList>
            <person name="Will S.E."/>
            <person name="Henke P."/>
            <person name="Boedeker C."/>
            <person name="Huang S."/>
            <person name="Brinkmann H."/>
            <person name="Rohde M."/>
            <person name="Jarek M."/>
            <person name="Friedl T."/>
            <person name="Seufert S."/>
            <person name="Schumacher M."/>
            <person name="Overmann J."/>
            <person name="Neumann-Schaal M."/>
            <person name="Petersen J."/>
        </authorList>
    </citation>
    <scope>NUCLEOTIDE SEQUENCE [LARGE SCALE GENOMIC DNA]</scope>
    <source>
        <strain evidence="1">PCC 7102</strain>
    </source>
</reference>
<dbReference type="RefSeq" id="WP_127086012.1">
    <property type="nucleotide sequence ID" value="NZ_RSCL01000027.1"/>
</dbReference>
<evidence type="ECO:0000313" key="2">
    <source>
        <dbReference type="Proteomes" id="UP000271624"/>
    </source>
</evidence>
<name>A0A433UZG3_9CYAN</name>
<dbReference type="Proteomes" id="UP000271624">
    <property type="component" value="Unassembled WGS sequence"/>
</dbReference>
<keyword evidence="2" id="KW-1185">Reference proteome</keyword>
<proteinExistence type="predicted"/>
<accession>A0A433UZG3</accession>
<organism evidence="1 2">
    <name type="scientific">Dulcicalothrix desertica PCC 7102</name>
    <dbReference type="NCBI Taxonomy" id="232991"/>
    <lineage>
        <taxon>Bacteria</taxon>
        <taxon>Bacillati</taxon>
        <taxon>Cyanobacteriota</taxon>
        <taxon>Cyanophyceae</taxon>
        <taxon>Nostocales</taxon>
        <taxon>Calotrichaceae</taxon>
        <taxon>Dulcicalothrix</taxon>
    </lineage>
</organism>
<gene>
    <name evidence="1" type="ORF">DSM106972_079510</name>
</gene>
<protein>
    <submittedName>
        <fullName evidence="1">Uncharacterized protein</fullName>
    </submittedName>
</protein>
<dbReference type="OrthoDB" id="456006at2"/>
<evidence type="ECO:0000313" key="1">
    <source>
        <dbReference type="EMBL" id="RUS99249.1"/>
    </source>
</evidence>
<sequence>MNSIQFTEPRAALDTIDGLLENSIKIYLHEQKLEPAPKFKMRDRKAAAKIIRSKTREALKQKFGDKTKELIKQDYPVKGNSTNNKFDVVVANTEPYFAAHAISFEVDIPDTLKDAILWRISDVKSYQPYFPIAILVLPPKLEQSNYKQIEYAYNKTLNTYNKLGADILQENDIESWVLQHISKLIV</sequence>
<comment type="caution">
    <text evidence="1">The sequence shown here is derived from an EMBL/GenBank/DDBJ whole genome shotgun (WGS) entry which is preliminary data.</text>
</comment>
<dbReference type="AlphaFoldDB" id="A0A433UZG3"/>
<dbReference type="EMBL" id="RSCL01000027">
    <property type="protein sequence ID" value="RUS99249.1"/>
    <property type="molecule type" value="Genomic_DNA"/>
</dbReference>